<evidence type="ECO:0000256" key="3">
    <source>
        <dbReference type="ARBA" id="ARBA00022989"/>
    </source>
</evidence>
<dbReference type="GO" id="GO:0016020">
    <property type="term" value="C:membrane"/>
    <property type="evidence" value="ECO:0007669"/>
    <property type="project" value="UniProtKB-SubCell"/>
</dbReference>
<feature type="transmembrane region" description="Helical" evidence="5">
    <location>
        <begin position="240"/>
        <end position="260"/>
    </location>
</feature>
<evidence type="ECO:0000313" key="6">
    <source>
        <dbReference type="EMBL" id="PWA06873.1"/>
    </source>
</evidence>
<evidence type="ECO:0008006" key="8">
    <source>
        <dbReference type="Google" id="ProtNLM"/>
    </source>
</evidence>
<feature type="transmembrane region" description="Helical" evidence="5">
    <location>
        <begin position="281"/>
        <end position="300"/>
    </location>
</feature>
<evidence type="ECO:0000256" key="5">
    <source>
        <dbReference type="SAM" id="Phobius"/>
    </source>
</evidence>
<feature type="transmembrane region" description="Helical" evidence="5">
    <location>
        <begin position="12"/>
        <end position="29"/>
    </location>
</feature>
<dbReference type="OrthoDB" id="1442153at2"/>
<dbReference type="InterPro" id="IPR002797">
    <property type="entry name" value="Polysacc_synth"/>
</dbReference>
<gene>
    <name evidence="6" type="ORF">DB895_02505</name>
</gene>
<feature type="transmembrane region" description="Helical" evidence="5">
    <location>
        <begin position="85"/>
        <end position="103"/>
    </location>
</feature>
<name>A0A2U1JPQ2_9FLAO</name>
<keyword evidence="7" id="KW-1185">Reference proteome</keyword>
<feature type="transmembrane region" description="Helical" evidence="5">
    <location>
        <begin position="109"/>
        <end position="131"/>
    </location>
</feature>
<proteinExistence type="predicted"/>
<feature type="transmembrane region" description="Helical" evidence="5">
    <location>
        <begin position="138"/>
        <end position="157"/>
    </location>
</feature>
<feature type="transmembrane region" description="Helical" evidence="5">
    <location>
        <begin position="315"/>
        <end position="337"/>
    </location>
</feature>
<feature type="transmembrane region" description="Helical" evidence="5">
    <location>
        <begin position="206"/>
        <end position="228"/>
    </location>
</feature>
<keyword evidence="3 5" id="KW-1133">Transmembrane helix</keyword>
<evidence type="ECO:0000313" key="7">
    <source>
        <dbReference type="Proteomes" id="UP000245449"/>
    </source>
</evidence>
<dbReference type="AlphaFoldDB" id="A0A2U1JPQ2"/>
<evidence type="ECO:0000256" key="2">
    <source>
        <dbReference type="ARBA" id="ARBA00022692"/>
    </source>
</evidence>
<feature type="transmembrane region" description="Helical" evidence="5">
    <location>
        <begin position="163"/>
        <end position="186"/>
    </location>
</feature>
<organism evidence="6 7">
    <name type="scientific">Flavobacterium psychrotolerans</name>
    <dbReference type="NCBI Taxonomy" id="2169410"/>
    <lineage>
        <taxon>Bacteria</taxon>
        <taxon>Pseudomonadati</taxon>
        <taxon>Bacteroidota</taxon>
        <taxon>Flavobacteriia</taxon>
        <taxon>Flavobacteriales</taxon>
        <taxon>Flavobacteriaceae</taxon>
        <taxon>Flavobacterium</taxon>
    </lineage>
</organism>
<dbReference type="Pfam" id="PF01943">
    <property type="entry name" value="Polysacc_synt"/>
    <property type="match status" value="1"/>
</dbReference>
<accession>A0A2U1JPQ2</accession>
<evidence type="ECO:0000256" key="4">
    <source>
        <dbReference type="ARBA" id="ARBA00023136"/>
    </source>
</evidence>
<dbReference type="RefSeq" id="WP_116723773.1">
    <property type="nucleotide sequence ID" value="NZ_QCZI01000002.1"/>
</dbReference>
<keyword evidence="4 5" id="KW-0472">Membrane</keyword>
<keyword evidence="2 5" id="KW-0812">Transmembrane</keyword>
<dbReference type="Proteomes" id="UP000245449">
    <property type="component" value="Unassembled WGS sequence"/>
</dbReference>
<evidence type="ECO:0000256" key="1">
    <source>
        <dbReference type="ARBA" id="ARBA00004141"/>
    </source>
</evidence>
<reference evidence="6 7" key="1">
    <citation type="submission" date="2018-04" db="EMBL/GenBank/DDBJ databases">
        <title>Flavobacterium sp. nov., isolated from glacier ice.</title>
        <authorList>
            <person name="Liu Q."/>
            <person name="Xin Y.-H."/>
        </authorList>
    </citation>
    <scope>NUCLEOTIDE SEQUENCE [LARGE SCALE GENOMIC DNA]</scope>
    <source>
        <strain evidence="6 7">RB1R5</strain>
    </source>
</reference>
<dbReference type="EMBL" id="QCZI01000002">
    <property type="protein sequence ID" value="PWA06873.1"/>
    <property type="molecule type" value="Genomic_DNA"/>
</dbReference>
<comment type="subcellular location">
    <subcellularLocation>
        <location evidence="1">Membrane</location>
        <topology evidence="1">Multi-pass membrane protein</topology>
    </subcellularLocation>
</comment>
<feature type="transmembrane region" description="Helical" evidence="5">
    <location>
        <begin position="374"/>
        <end position="393"/>
    </location>
</feature>
<protein>
    <recommendedName>
        <fullName evidence="8">Polysaccharide biosynthesis protein</fullName>
    </recommendedName>
</protein>
<feature type="transmembrane region" description="Helical" evidence="5">
    <location>
        <begin position="41"/>
        <end position="64"/>
    </location>
</feature>
<comment type="caution">
    <text evidence="6">The sequence shown here is derived from an EMBL/GenBank/DDBJ whole genome shotgun (WGS) entry which is preliminary data.</text>
</comment>
<feature type="transmembrane region" description="Helical" evidence="5">
    <location>
        <begin position="349"/>
        <end position="368"/>
    </location>
</feature>
<sequence>MIVKKLINHSSLLVIIAGAGGFFLTNIILKEILSTVEFGQFSLVVTYLSLMYIFGIFGFEQVFIRLSEVKEKNVVTTQIFQLKTIIKISLFSSILGTVLFKILYSEIEINYLLLFLASYSITALMQIFTIFRLNSDFFIAQIIVNFWKIALFLISIYTIKFQLFFSLTNTLLIIIVIGFLVAIFVLKKKINFDFNENFSKKEILEYFFQFFFSILIFSFLTFGDRFVFNEMFGINEFGDYYYLSNFFLAPFSIFQNYIGFKHIVRFKESFNLALFKDLIRKILLFGIFLILFLILVTYFIDYYKLLNFNFKKHTIVILLLLLIGLTKLYYAAIAALFEATASKKTLKSVNLYFLGFLIMIGFIIVFFIKTIVSLISIVLLVWIFRCFIFRLILFKQIKKD</sequence>